<dbReference type="EMBL" id="AFWA02000015">
    <property type="protein sequence ID" value="EMR08651.1"/>
    <property type="molecule type" value="Genomic_DNA"/>
</dbReference>
<dbReference type="RefSeq" id="XP_007875183.1">
    <property type="nucleotide sequence ID" value="XM_007876992.1"/>
</dbReference>
<dbReference type="GO" id="GO:0005525">
    <property type="term" value="F:GTP binding"/>
    <property type="evidence" value="ECO:0007669"/>
    <property type="project" value="UniProtKB-UniRule"/>
</dbReference>
<sequence>MFCQLFRSPLFSILLKRSENNHLYFGFQLKYLSSVVNTFSNSTQYVFKKKNENIMENNMERLKWQRNVGISAHIDSGKTTFTERVLYYTGKIKSIHEVRGKDNIGAKMDFMDLEREKGITIQSAATYCDWVKQDEGKEQKYSINIIDTPGHIDFTIEVERALRVLDGAVLVLCSVSGVQSQTITVDKQMKRYNIPRISFINKMDRVGSNPWKVIEQIRNKLKISSATIHVPIFDNSTFVGVVDIIKMKAIYNEGHRGINVVEKDEIPNGLLHLVNEKRTELIETLADIDNEIAELFLNEKIPTERQLYNAIRRTTLEKKFTPVLMGSALQDIAIQPVLDAICDFLPTPAEVENTALDISNNEECVKLIPSDSEKFVGLAFKLEESKYGQLTYFRVYQGTLKKGDYITNMRTRKKIRIPRLVKIHSNEMEDIEIIGSGEICAIFGVDCVSGDTFADDSLMYSMTSMFIPEPVVSLSLKQKGKESASFSRALARFQKEDPTFKVKLDTESKETIISGMGELHLDIYVERMKREYNVECTVGKPQVAYRETITSRSTFNYTHKKQTGGAGQFGKVEGYIEPILSDNSSNLDVEFLSRVTCGNIPTNFILACEKGFRDALKNGLLIGYPIKGCRMVLEDGATHSVDSSELSFYIATLNAFKQAYNKANPIILEPVMKLAVTAENEFSNAIISGLNKKKAVILNTDIRSDDFTVEAEIPLNNMFGYSTDLRANTQGKGEFTAEYLKHSVVPDYIQKELIIKYQKQAQRRS</sequence>
<dbReference type="OMA" id="GQFAKVQ"/>
<comment type="similarity">
    <text evidence="1">Belongs to the TRAFAC class translation factor GTPase superfamily. Classic translation factor GTPase family. EF-G/EF-2 subfamily.</text>
</comment>
<feature type="domain" description="Tr-type G" evidence="9">
    <location>
        <begin position="63"/>
        <end position="349"/>
    </location>
</feature>
<feature type="binding site" evidence="8">
    <location>
        <begin position="147"/>
        <end position="151"/>
    </location>
    <ligand>
        <name>GTP</name>
        <dbReference type="ChEBI" id="CHEBI:37565"/>
    </ligand>
</feature>
<dbReference type="GO" id="GO:0003746">
    <property type="term" value="F:translation elongation factor activity"/>
    <property type="evidence" value="ECO:0007669"/>
    <property type="project" value="UniProtKB-UniRule"/>
</dbReference>
<dbReference type="InterPro" id="IPR004161">
    <property type="entry name" value="EFTu-like_2"/>
</dbReference>
<dbReference type="InterPro" id="IPR009022">
    <property type="entry name" value="EFG_III"/>
</dbReference>
<dbReference type="Gene3D" id="2.40.30.10">
    <property type="entry name" value="Translation factors"/>
    <property type="match status" value="1"/>
</dbReference>
<dbReference type="FunFam" id="3.30.70.240:FF:000001">
    <property type="entry name" value="Elongation factor G"/>
    <property type="match status" value="1"/>
</dbReference>
<dbReference type="InterPro" id="IPR031157">
    <property type="entry name" value="G_TR_CS"/>
</dbReference>
<dbReference type="PRINTS" id="PR00315">
    <property type="entry name" value="ELONGATNFCT"/>
</dbReference>
<dbReference type="CDD" id="cd01886">
    <property type="entry name" value="EF-G"/>
    <property type="match status" value="1"/>
</dbReference>
<dbReference type="SMART" id="SM00838">
    <property type="entry name" value="EFG_C"/>
    <property type="match status" value="1"/>
</dbReference>
<keyword evidence="3 8" id="KW-0251">Elongation factor</keyword>
<evidence type="ECO:0000256" key="6">
    <source>
        <dbReference type="ARBA" id="ARBA00023134"/>
    </source>
</evidence>
<dbReference type="InterPro" id="IPR000640">
    <property type="entry name" value="EFG_V-like"/>
</dbReference>
<proteinExistence type="inferred from homology"/>
<dbReference type="NCBIfam" id="TIGR00484">
    <property type="entry name" value="EF-G"/>
    <property type="match status" value="1"/>
</dbReference>
<feature type="binding site" evidence="8">
    <location>
        <begin position="72"/>
        <end position="79"/>
    </location>
    <ligand>
        <name>GTP</name>
        <dbReference type="ChEBI" id="CHEBI:37565"/>
    </ligand>
</feature>
<dbReference type="CDD" id="cd01434">
    <property type="entry name" value="EFG_mtEFG1_IV"/>
    <property type="match status" value="1"/>
</dbReference>
<dbReference type="PROSITE" id="PS51722">
    <property type="entry name" value="G_TR_2"/>
    <property type="match status" value="1"/>
</dbReference>
<feature type="binding site" evidence="8">
    <location>
        <begin position="201"/>
        <end position="204"/>
    </location>
    <ligand>
        <name>GTP</name>
        <dbReference type="ChEBI" id="CHEBI:37565"/>
    </ligand>
</feature>
<dbReference type="Pfam" id="PF14492">
    <property type="entry name" value="EFG_III"/>
    <property type="match status" value="1"/>
</dbReference>
<dbReference type="NCBIfam" id="TIGR00231">
    <property type="entry name" value="small_GTP"/>
    <property type="match status" value="1"/>
</dbReference>
<dbReference type="CDD" id="cd04091">
    <property type="entry name" value="mtEFG1_II_like"/>
    <property type="match status" value="1"/>
</dbReference>
<dbReference type="InterPro" id="IPR004540">
    <property type="entry name" value="Transl_elong_EFG/EF2"/>
</dbReference>
<dbReference type="Gene3D" id="3.40.50.300">
    <property type="entry name" value="P-loop containing nucleotide triphosphate hydrolases"/>
    <property type="match status" value="1"/>
</dbReference>
<keyword evidence="4 8" id="KW-0648">Protein biosynthesis</keyword>
<evidence type="ECO:0000256" key="8">
    <source>
        <dbReference type="HAMAP-Rule" id="MF_03061"/>
    </source>
</evidence>
<comment type="function">
    <text evidence="8">Mitochondrial GTPase that catalyzes the GTP-dependent ribosomal translocation step during translation elongation. During this step, the ribosome changes from the pre-translocational (PRE) to the post-translocational (POST) state as the newly formed A-site-bound peptidyl-tRNA and P-site-bound deacylated tRNA move to the P and E sites, respectively. Catalyzes the coordinated movement of the two tRNA molecules, the mRNA and conformational changes in the ribosome.</text>
</comment>
<evidence type="ECO:0000256" key="7">
    <source>
        <dbReference type="ARBA" id="ARBA00024731"/>
    </source>
</evidence>
<dbReference type="InterPro" id="IPR041095">
    <property type="entry name" value="EFG_II"/>
</dbReference>
<dbReference type="GeneID" id="19896811"/>
<dbReference type="SUPFAM" id="SSF54211">
    <property type="entry name" value="Ribosomal protein S5 domain 2-like"/>
    <property type="match status" value="1"/>
</dbReference>
<evidence type="ECO:0000313" key="10">
    <source>
        <dbReference type="EMBL" id="EMR08651.1"/>
    </source>
</evidence>
<dbReference type="HOGENOM" id="CLU_002794_4_1_1"/>
<protein>
    <recommendedName>
        <fullName evidence="8">Elongation factor G, mitochondrial</fullName>
        <shortName evidence="8">EF-Gmt</shortName>
    </recommendedName>
    <alternativeName>
        <fullName evidence="8">Elongation factor G 1, mitochondrial</fullName>
        <shortName evidence="8">mEF-G 1</shortName>
    </alternativeName>
    <alternativeName>
        <fullName evidence="8">Elongation factor G1</fullName>
    </alternativeName>
</protein>
<dbReference type="GO" id="GO:0005759">
    <property type="term" value="C:mitochondrial matrix"/>
    <property type="evidence" value="ECO:0007669"/>
    <property type="project" value="UniProtKB-ARBA"/>
</dbReference>
<comment type="subcellular location">
    <subcellularLocation>
        <location evidence="8">Mitochondrion</location>
    </subcellularLocation>
</comment>
<dbReference type="InterPro" id="IPR020568">
    <property type="entry name" value="Ribosomal_Su5_D2-typ_SF"/>
</dbReference>
<evidence type="ECO:0000256" key="2">
    <source>
        <dbReference type="ARBA" id="ARBA00022741"/>
    </source>
</evidence>
<evidence type="ECO:0000256" key="1">
    <source>
        <dbReference type="ARBA" id="ARBA00005870"/>
    </source>
</evidence>
<dbReference type="SUPFAM" id="SSF54980">
    <property type="entry name" value="EF-G C-terminal domain-like"/>
    <property type="match status" value="2"/>
</dbReference>
<comment type="similarity">
    <text evidence="8">Belongs to the GTP-binding elongation factor family. EF-G/EF-2 subfamily.</text>
</comment>
<dbReference type="InterPro" id="IPR035647">
    <property type="entry name" value="EFG_III/V"/>
</dbReference>
<dbReference type="Gene3D" id="3.30.70.870">
    <property type="entry name" value="Elongation Factor G (Translational Gtpase), domain 3"/>
    <property type="match status" value="1"/>
</dbReference>
<dbReference type="FunFam" id="2.40.30.10:FF:000022">
    <property type="entry name" value="Elongation factor G, mitochondrial"/>
    <property type="match status" value="1"/>
</dbReference>
<dbReference type="FunFam" id="3.30.230.10:FF:000003">
    <property type="entry name" value="Elongation factor G"/>
    <property type="match status" value="1"/>
</dbReference>
<dbReference type="InterPro" id="IPR027417">
    <property type="entry name" value="P-loop_NTPase"/>
</dbReference>
<dbReference type="InterPro" id="IPR000795">
    <property type="entry name" value="T_Tr_GTP-bd_dom"/>
</dbReference>
<gene>
    <name evidence="8" type="primary">MEF1</name>
    <name evidence="10" type="ORF">PNEG_03124</name>
</gene>
<dbReference type="PANTHER" id="PTHR43636">
    <property type="entry name" value="ELONGATION FACTOR G, MITOCHONDRIAL"/>
    <property type="match status" value="1"/>
</dbReference>
<comment type="caution">
    <text evidence="10">The sequence shown here is derived from an EMBL/GenBank/DDBJ whole genome shotgun (WGS) entry which is preliminary data.</text>
</comment>
<dbReference type="InterPro" id="IPR014721">
    <property type="entry name" value="Ribsml_uS5_D2-typ_fold_subgr"/>
</dbReference>
<evidence type="ECO:0000256" key="3">
    <source>
        <dbReference type="ARBA" id="ARBA00022768"/>
    </source>
</evidence>
<evidence type="ECO:0000256" key="5">
    <source>
        <dbReference type="ARBA" id="ARBA00023128"/>
    </source>
</evidence>
<dbReference type="Gene3D" id="3.30.230.10">
    <property type="match status" value="1"/>
</dbReference>
<dbReference type="InterPro" id="IPR009000">
    <property type="entry name" value="Transl_B-barrel_sf"/>
</dbReference>
<dbReference type="VEuPathDB" id="FungiDB:PNEG_03124"/>
<dbReference type="GO" id="GO:0003924">
    <property type="term" value="F:GTPase activity"/>
    <property type="evidence" value="ECO:0007669"/>
    <property type="project" value="UniProtKB-UniRule"/>
</dbReference>
<dbReference type="InterPro" id="IPR005225">
    <property type="entry name" value="Small_GTP-bd"/>
</dbReference>
<dbReference type="SUPFAM" id="SSF50447">
    <property type="entry name" value="Translation proteins"/>
    <property type="match status" value="1"/>
</dbReference>
<reference evidence="11" key="1">
    <citation type="journal article" date="2016" name="Nat. Commun.">
        <title>Genome analysis of three Pneumocystis species reveals adaptation mechanisms to life exclusively in mammalian hosts.</title>
        <authorList>
            <person name="Ma L."/>
            <person name="Chen Z."/>
            <person name="Huang D.W."/>
            <person name="Kutty G."/>
            <person name="Ishihara M."/>
            <person name="Wang H."/>
            <person name="Abouelleil A."/>
            <person name="Bishop L."/>
            <person name="Davey E."/>
            <person name="Deng R."/>
            <person name="Deng X."/>
            <person name="Fan L."/>
            <person name="Fantoni G."/>
            <person name="Fitzgerald M."/>
            <person name="Gogineni E."/>
            <person name="Goldberg J.M."/>
            <person name="Handley G."/>
            <person name="Hu X."/>
            <person name="Huber C."/>
            <person name="Jiao X."/>
            <person name="Jones K."/>
            <person name="Levin J.Z."/>
            <person name="Liu Y."/>
            <person name="Macdonald P."/>
            <person name="Melnikov A."/>
            <person name="Raley C."/>
            <person name="Sassi M."/>
            <person name="Sherman B.T."/>
            <person name="Song X."/>
            <person name="Sykes S."/>
            <person name="Tran B."/>
            <person name="Walsh L."/>
            <person name="Xia Y."/>
            <person name="Yang J."/>
            <person name="Young S."/>
            <person name="Zeng Q."/>
            <person name="Zheng X."/>
            <person name="Stephens R."/>
            <person name="Nusbaum C."/>
            <person name="Birren B.W."/>
            <person name="Azadi P."/>
            <person name="Lempicki R.A."/>
            <person name="Cuomo C.A."/>
            <person name="Kovacs J.A."/>
        </authorList>
    </citation>
    <scope>NUCLEOTIDE SEQUENCE [LARGE SCALE GENOMIC DNA]</scope>
    <source>
        <strain evidence="11">B123</strain>
    </source>
</reference>
<dbReference type="Pfam" id="PF00009">
    <property type="entry name" value="GTP_EFTU"/>
    <property type="match status" value="1"/>
</dbReference>
<comment type="pathway">
    <text evidence="8">Protein biosynthesis; polypeptide chain elongation.</text>
</comment>
<keyword evidence="6 8" id="KW-0342">GTP-binding</keyword>
<comment type="function">
    <text evidence="7">Catalyzes the GTP-dependent ribosomal translocation step during translation elongation. During this step, the ribosome changes from the pre-translocational (PRE) to the post-translocational (POST) state as the newly formed A-site-bound peptidyl-tRNA and P-site-bound deacylated tRNA move to the P and E sites, respectively. Catalyzes the coordinated movement of the two tRNA molecules, the mRNA and conformational changes in the ribosome.</text>
</comment>
<keyword evidence="5 8" id="KW-0496">Mitochondrion</keyword>
<dbReference type="SUPFAM" id="SSF52540">
    <property type="entry name" value="P-loop containing nucleoside triphosphate hydrolases"/>
    <property type="match status" value="1"/>
</dbReference>
<dbReference type="InterPro" id="IPR005517">
    <property type="entry name" value="Transl_elong_EFG/EF2_IV"/>
</dbReference>
<accession>M7NNF2</accession>
<keyword evidence="11" id="KW-1185">Reference proteome</keyword>
<evidence type="ECO:0000256" key="4">
    <source>
        <dbReference type="ARBA" id="ARBA00022917"/>
    </source>
</evidence>
<dbReference type="PANTHER" id="PTHR43636:SF2">
    <property type="entry name" value="ELONGATION FACTOR G, MITOCHONDRIAL"/>
    <property type="match status" value="1"/>
</dbReference>
<dbReference type="NCBIfam" id="NF009381">
    <property type="entry name" value="PRK12740.1-5"/>
    <property type="match status" value="1"/>
</dbReference>
<dbReference type="Pfam" id="PF00679">
    <property type="entry name" value="EFG_C"/>
    <property type="match status" value="1"/>
</dbReference>
<dbReference type="GO" id="GO:0070125">
    <property type="term" value="P:mitochondrial translational elongation"/>
    <property type="evidence" value="ECO:0007669"/>
    <property type="project" value="UniProtKB-UniRule"/>
</dbReference>
<dbReference type="CDD" id="cd16262">
    <property type="entry name" value="EFG_III"/>
    <property type="match status" value="1"/>
</dbReference>
<dbReference type="UniPathway" id="UPA00345"/>
<name>M7NNF2_PNEMU</name>
<evidence type="ECO:0000259" key="9">
    <source>
        <dbReference type="PROSITE" id="PS51722"/>
    </source>
</evidence>
<evidence type="ECO:0000313" key="11">
    <source>
        <dbReference type="Proteomes" id="UP000011958"/>
    </source>
</evidence>
<dbReference type="eggNOG" id="KOG0465">
    <property type="taxonomic scope" value="Eukaryota"/>
</dbReference>
<dbReference type="Pfam" id="PF03764">
    <property type="entry name" value="EFG_IV"/>
    <property type="match status" value="1"/>
</dbReference>
<dbReference type="Gene3D" id="3.30.70.240">
    <property type="match status" value="1"/>
</dbReference>
<dbReference type="AlphaFoldDB" id="M7NNF2"/>
<keyword evidence="2 8" id="KW-0547">Nucleotide-binding</keyword>
<dbReference type="InterPro" id="IPR047872">
    <property type="entry name" value="EFG_IV"/>
</dbReference>
<dbReference type="Pfam" id="PF03144">
    <property type="entry name" value="GTP_EFTU_D2"/>
    <property type="match status" value="1"/>
</dbReference>
<dbReference type="HAMAP" id="MF_00054_B">
    <property type="entry name" value="EF_G_EF_2_B"/>
    <property type="match status" value="1"/>
</dbReference>
<organism evidence="10 11">
    <name type="scientific">Pneumocystis murina (strain B123)</name>
    <name type="common">Mouse pneumocystis pneumonia agent</name>
    <name type="synonym">Pneumocystis carinii f. sp. muris</name>
    <dbReference type="NCBI Taxonomy" id="1069680"/>
    <lineage>
        <taxon>Eukaryota</taxon>
        <taxon>Fungi</taxon>
        <taxon>Dikarya</taxon>
        <taxon>Ascomycota</taxon>
        <taxon>Taphrinomycotina</taxon>
        <taxon>Pneumocystomycetes</taxon>
        <taxon>Pneumocystaceae</taxon>
        <taxon>Pneumocystis</taxon>
    </lineage>
</organism>
<dbReference type="FunFam" id="3.30.70.870:FF:000001">
    <property type="entry name" value="Elongation factor G"/>
    <property type="match status" value="1"/>
</dbReference>
<dbReference type="SMART" id="SM00889">
    <property type="entry name" value="EFG_IV"/>
    <property type="match status" value="1"/>
</dbReference>
<dbReference type="STRING" id="1069680.M7NNF2"/>
<dbReference type="PROSITE" id="PS00301">
    <property type="entry name" value="G_TR_1"/>
    <property type="match status" value="1"/>
</dbReference>
<dbReference type="FunFam" id="3.40.50.300:FF:000514">
    <property type="entry name" value="Ribosome-releasing factor 2, mitochondrial"/>
    <property type="match status" value="1"/>
</dbReference>
<dbReference type="Proteomes" id="UP000011958">
    <property type="component" value="Unassembled WGS sequence"/>
</dbReference>
<dbReference type="OrthoDB" id="198619at2759"/>